<dbReference type="PROSITE" id="PS51257">
    <property type="entry name" value="PROKAR_LIPOPROTEIN"/>
    <property type="match status" value="1"/>
</dbReference>
<dbReference type="AlphaFoldDB" id="B6IQU1"/>
<dbReference type="Proteomes" id="UP000001591">
    <property type="component" value="Chromosome"/>
</dbReference>
<accession>B6IQU1</accession>
<feature type="chain" id="PRO_5002846715" evidence="1">
    <location>
        <begin position="22"/>
        <end position="271"/>
    </location>
</feature>
<feature type="signal peptide" evidence="1">
    <location>
        <begin position="1"/>
        <end position="21"/>
    </location>
</feature>
<evidence type="ECO:0000313" key="2">
    <source>
        <dbReference type="EMBL" id="ACI97827.1"/>
    </source>
</evidence>
<evidence type="ECO:0000313" key="3">
    <source>
        <dbReference type="Proteomes" id="UP000001591"/>
    </source>
</evidence>
<dbReference type="HOGENOM" id="CLU_1026289_0_0_5"/>
<keyword evidence="2" id="KW-0449">Lipoprotein</keyword>
<gene>
    <name evidence="2" type="ordered locus">RC1_0387</name>
</gene>
<keyword evidence="1" id="KW-0732">Signal</keyword>
<dbReference type="KEGG" id="rce:RC1_0387"/>
<protein>
    <submittedName>
        <fullName evidence="2">Lipoprotein, putative</fullName>
    </submittedName>
</protein>
<dbReference type="eggNOG" id="ENOG50340TA">
    <property type="taxonomic scope" value="Bacteria"/>
</dbReference>
<evidence type="ECO:0000256" key="1">
    <source>
        <dbReference type="SAM" id="SignalP"/>
    </source>
</evidence>
<organism evidence="2 3">
    <name type="scientific">Rhodospirillum centenum (strain ATCC 51521 / SW)</name>
    <dbReference type="NCBI Taxonomy" id="414684"/>
    <lineage>
        <taxon>Bacteria</taxon>
        <taxon>Pseudomonadati</taxon>
        <taxon>Pseudomonadota</taxon>
        <taxon>Alphaproteobacteria</taxon>
        <taxon>Rhodospirillales</taxon>
        <taxon>Rhodospirillaceae</taxon>
        <taxon>Rhodospirillum</taxon>
    </lineage>
</organism>
<name>B6IQU1_RHOCS</name>
<reference evidence="2 3" key="1">
    <citation type="journal article" date="2010" name="BMC Genomics">
        <title>Metabolic flexibility revealed in the genome of the cyst-forming alpha-1 proteobacterium Rhodospirillum centenum.</title>
        <authorList>
            <person name="Lu Y.K."/>
            <person name="Marden J."/>
            <person name="Han M."/>
            <person name="Swingley W.D."/>
            <person name="Mastrian S.D."/>
            <person name="Chowdhury S.R."/>
            <person name="Hao J."/>
            <person name="Helmy T."/>
            <person name="Kim S."/>
            <person name="Kurdoglu A.A."/>
            <person name="Matthies H.J."/>
            <person name="Rollo D."/>
            <person name="Stothard P."/>
            <person name="Blankenship R.E."/>
            <person name="Bauer C.E."/>
            <person name="Touchman J.W."/>
        </authorList>
    </citation>
    <scope>NUCLEOTIDE SEQUENCE [LARGE SCALE GENOMIC DNA]</scope>
    <source>
        <strain evidence="3">ATCC 51521 / SW</strain>
    </source>
</reference>
<proteinExistence type="predicted"/>
<dbReference type="EMBL" id="CP000613">
    <property type="protein sequence ID" value="ACI97827.1"/>
    <property type="molecule type" value="Genomic_DNA"/>
</dbReference>
<dbReference type="RefSeq" id="WP_012565619.1">
    <property type="nucleotide sequence ID" value="NC_011420.2"/>
</dbReference>
<sequence>MPRIAGLLFLLTLAAAGPVAAACSCTGMTLKVGGTPTSFCVNSASTFSECATVSTTACGTGKKQIQCPLGLATGSDTNGSWMGFGFEIHAALSGTASQCTHGQGLQRTLTEQSGTTVTTLSNGKVGYTTPAKATYTISNGSVSYSGYVDNDRRKNYPQVGTQTSSVDSYGADNYSAIGDPNGSETIQMSGNTVIWSDLPSIYFDNSDLAKTVSLKDQVFSFAYNPGQAGSGCSCTFQIQATKPPLSNWTELATRATGASALVKGVSCTVTP</sequence>
<keyword evidence="3" id="KW-1185">Reference proteome</keyword>